<comment type="function">
    <text evidence="5">Essential cell division protein that forms a contractile ring structure (Z ring) at the future cell division site. The regulation of the ring assembly controls the timing and the location of cell division. One of the functions of the FtsZ ring is to recruit other cell division proteins to the septum to produce a new cell wall between the dividing cells. Binds GTP and shows GTPase activity.</text>
</comment>
<dbReference type="PATRIC" id="fig|301375.6.peg.1071"/>
<dbReference type="GO" id="GO:0051258">
    <property type="term" value="P:protein polymerization"/>
    <property type="evidence" value="ECO:0007669"/>
    <property type="project" value="UniProtKB-UniRule"/>
</dbReference>
<dbReference type="SUPFAM" id="SSF52490">
    <property type="entry name" value="Tubulin nucleotide-binding domain-like"/>
    <property type="match status" value="1"/>
</dbReference>
<protein>
    <recommendedName>
        <fullName evidence="5 6">Cell division protein FtsZ</fullName>
    </recommendedName>
</protein>
<dbReference type="InterPro" id="IPR045061">
    <property type="entry name" value="FtsZ/CetZ"/>
</dbReference>
<evidence type="ECO:0000313" key="11">
    <source>
        <dbReference type="Proteomes" id="UP000053961"/>
    </source>
</evidence>
<evidence type="ECO:0000256" key="3">
    <source>
        <dbReference type="ARBA" id="ARBA00023134"/>
    </source>
</evidence>
<comment type="caution">
    <text evidence="5">Lacks conserved residue(s) required for the propagation of feature annotation.</text>
</comment>
<evidence type="ECO:0000256" key="2">
    <source>
        <dbReference type="ARBA" id="ARBA00022741"/>
    </source>
</evidence>
<dbReference type="InterPro" id="IPR024757">
    <property type="entry name" value="FtsZ_C"/>
</dbReference>
<dbReference type="NCBIfam" id="TIGR00065">
    <property type="entry name" value="ftsZ"/>
    <property type="match status" value="1"/>
</dbReference>
<dbReference type="GO" id="GO:0043093">
    <property type="term" value="P:FtsZ-dependent cytokinesis"/>
    <property type="evidence" value="ECO:0007669"/>
    <property type="project" value="UniProtKB-UniRule"/>
</dbReference>
<dbReference type="GO" id="GO:0005737">
    <property type="term" value="C:cytoplasm"/>
    <property type="evidence" value="ECO:0007669"/>
    <property type="project" value="UniProtKB-SubCell"/>
</dbReference>
<gene>
    <name evidence="5" type="primary">ftsZ</name>
    <name evidence="9" type="ORF">XD72_1735</name>
    <name evidence="10" type="ORF">XE07_0069</name>
</gene>
<dbReference type="SMART" id="SM00864">
    <property type="entry name" value="Tubulin"/>
    <property type="match status" value="1"/>
</dbReference>
<feature type="domain" description="Tubulin/FtsZ GTPase" evidence="7">
    <location>
        <begin position="27"/>
        <end position="219"/>
    </location>
</feature>
<dbReference type="InterPro" id="IPR003008">
    <property type="entry name" value="Tubulin_FtsZ_GTPase"/>
</dbReference>
<evidence type="ECO:0000256" key="6">
    <source>
        <dbReference type="NCBIfam" id="TIGR00065"/>
    </source>
</evidence>
<evidence type="ECO:0000256" key="1">
    <source>
        <dbReference type="ARBA" id="ARBA00009690"/>
    </source>
</evidence>
<keyword evidence="2 5" id="KW-0547">Nucleotide-binding</keyword>
<comment type="caution">
    <text evidence="10">The sequence shown here is derived from an EMBL/GenBank/DDBJ whole genome shotgun (WGS) entry which is preliminary data.</text>
</comment>
<dbReference type="GO" id="GO:0032153">
    <property type="term" value="C:cell division site"/>
    <property type="evidence" value="ECO:0007669"/>
    <property type="project" value="UniProtKB-UniRule"/>
</dbReference>
<reference evidence="11 12" key="2">
    <citation type="journal article" date="2015" name="MBio">
        <title>Genome-Resolved Metagenomic Analysis Reveals Roles for Candidate Phyla and Other Microbial Community Members in Biogeochemical Transformations in Oil Reservoirs.</title>
        <authorList>
            <person name="Hu P."/>
            <person name="Tom L."/>
            <person name="Singh A."/>
            <person name="Thomas B.C."/>
            <person name="Baker B.J."/>
            <person name="Piceno Y.M."/>
            <person name="Andersen G.L."/>
            <person name="Banfield J.F."/>
        </authorList>
    </citation>
    <scope>NUCLEOTIDE SEQUENCE [LARGE SCALE GENOMIC DNA]</scope>
    <source>
        <strain evidence="9">57_489</strain>
    </source>
</reference>
<accession>A0A101ILX7</accession>
<keyword evidence="5" id="KW-0963">Cytoplasm</keyword>
<reference evidence="10" key="1">
    <citation type="journal article" date="2015" name="MBio">
        <title>Genome-resolved metagenomic analysis reveals roles for candidate phyla and other microbial community members in biogeochemical transformations in oil reservoirs.</title>
        <authorList>
            <person name="Hu P."/>
            <person name="Tom L."/>
            <person name="Singh A."/>
            <person name="Thomas B.C."/>
            <person name="Baker B.J."/>
            <person name="Piceno Y.M."/>
            <person name="Andersen G.L."/>
            <person name="Banfield J.F."/>
        </authorList>
    </citation>
    <scope>NUCLEOTIDE SEQUENCE [LARGE SCALE GENOMIC DNA]</scope>
    <source>
        <strain evidence="10">56_747</strain>
    </source>
</reference>
<keyword evidence="5" id="KW-0131">Cell cycle</keyword>
<dbReference type="Proteomes" id="UP000053961">
    <property type="component" value="Unassembled WGS sequence"/>
</dbReference>
<evidence type="ECO:0000259" key="8">
    <source>
        <dbReference type="SMART" id="SM00865"/>
    </source>
</evidence>
<dbReference type="Pfam" id="PF00091">
    <property type="entry name" value="Tubulin"/>
    <property type="match status" value="1"/>
</dbReference>
<dbReference type="PANTHER" id="PTHR30314:SF9">
    <property type="entry name" value="CELL DIVISION PROTEIN FTSZ 2"/>
    <property type="match status" value="1"/>
</dbReference>
<dbReference type="Gene3D" id="3.40.50.1440">
    <property type="entry name" value="Tubulin/FtsZ, GTPase domain"/>
    <property type="match status" value="1"/>
</dbReference>
<evidence type="ECO:0000256" key="5">
    <source>
        <dbReference type="HAMAP-Rule" id="MF_00909"/>
    </source>
</evidence>
<comment type="similarity">
    <text evidence="1 5">Belongs to the FtsZ family.</text>
</comment>
<dbReference type="CDD" id="cd02201">
    <property type="entry name" value="FtsZ_type1"/>
    <property type="match status" value="1"/>
</dbReference>
<feature type="binding site" evidence="5">
    <location>
        <position position="201"/>
    </location>
    <ligand>
        <name>GTP</name>
        <dbReference type="ChEBI" id="CHEBI:37565"/>
    </ligand>
</feature>
<comment type="subcellular location">
    <subcellularLocation>
        <location evidence="5">Cytoplasm</location>
    </subcellularLocation>
    <text evidence="5">Assembles at midcell at the inner surface of the cytoplasmic membrane.</text>
</comment>
<dbReference type="InterPro" id="IPR036525">
    <property type="entry name" value="Tubulin/FtsZ_GTPase_sf"/>
</dbReference>
<keyword evidence="4 5" id="KW-0717">Septation</keyword>
<evidence type="ECO:0000259" key="7">
    <source>
        <dbReference type="SMART" id="SM00864"/>
    </source>
</evidence>
<keyword evidence="5 10" id="KW-0132">Cell division</keyword>
<sequence length="338" mass="35851">MEQKPKSGFRSREMSYSYDGEEYANPNILVVGCGDAGCKMVTRLTNLGISGAETLAVNTDRRRMGEIRANKKIFIGRDITLGDGAGGDPDIGRIAAERSKNAFEEVLGRKDLVFVAAGIGGGTGTGAAPVICRMARDLGATVVGIFTLPLGDMRRREAEPHTPIEIEDLVKTANTTILLDNNRIREMAPNLSQDQAFSVMDQVVAEIVKGIVETITQTSLINLDYADVKTIMFSGGPSAVLVGEAGSEEGSEEIVLSALRSPMLDMNIKRANGCLLHITGGSDLTLKKAATIAGSLTKELDPEANVIWGARIKEGYDGKIGLLAIMTGVGIPDGLPSN</sequence>
<dbReference type="Proteomes" id="UP000057043">
    <property type="component" value="Unassembled WGS sequence"/>
</dbReference>
<dbReference type="SUPFAM" id="SSF55307">
    <property type="entry name" value="Tubulin C-terminal domain-like"/>
    <property type="match status" value="1"/>
</dbReference>
<dbReference type="GO" id="GO:0005525">
    <property type="term" value="F:GTP binding"/>
    <property type="evidence" value="ECO:0007669"/>
    <property type="project" value="UniProtKB-UniRule"/>
</dbReference>
<keyword evidence="3 5" id="KW-0342">GTP-binding</keyword>
<dbReference type="AlphaFoldDB" id="A0A101ILX7"/>
<dbReference type="EMBL" id="LGFT01000043">
    <property type="protein sequence ID" value="KUK43879.1"/>
    <property type="molecule type" value="Genomic_DNA"/>
</dbReference>
<evidence type="ECO:0000313" key="10">
    <source>
        <dbReference type="EMBL" id="KUK97655.1"/>
    </source>
</evidence>
<comment type="subunit">
    <text evidence="5">Homodimer. Polymerizes to form a dynamic ring structure in a strictly GTP-dependent manner. Interacts directly with several other division proteins.</text>
</comment>
<evidence type="ECO:0000256" key="4">
    <source>
        <dbReference type="ARBA" id="ARBA00023210"/>
    </source>
</evidence>
<dbReference type="InterPro" id="IPR000158">
    <property type="entry name" value="Cell_div_FtsZ"/>
</dbReference>
<feature type="binding site" evidence="5">
    <location>
        <begin position="122"/>
        <end position="124"/>
    </location>
    <ligand>
        <name>GTP</name>
        <dbReference type="ChEBI" id="CHEBI:37565"/>
    </ligand>
</feature>
<dbReference type="GO" id="GO:0003924">
    <property type="term" value="F:GTPase activity"/>
    <property type="evidence" value="ECO:0007669"/>
    <property type="project" value="UniProtKB-UniRule"/>
</dbReference>
<dbReference type="EMBL" id="LGHB01000001">
    <property type="protein sequence ID" value="KUK97655.1"/>
    <property type="molecule type" value="Genomic_DNA"/>
</dbReference>
<organism evidence="10 11">
    <name type="scientific">Methanothrix harundinacea</name>
    <dbReference type="NCBI Taxonomy" id="301375"/>
    <lineage>
        <taxon>Archaea</taxon>
        <taxon>Methanobacteriati</taxon>
        <taxon>Methanobacteriota</taxon>
        <taxon>Stenosarchaea group</taxon>
        <taxon>Methanomicrobia</taxon>
        <taxon>Methanotrichales</taxon>
        <taxon>Methanotrichaceae</taxon>
        <taxon>Methanothrix</taxon>
    </lineage>
</organism>
<dbReference type="PRINTS" id="PR00423">
    <property type="entry name" value="CELLDVISFTSZ"/>
</dbReference>
<dbReference type="InterPro" id="IPR018316">
    <property type="entry name" value="Tubulin/FtsZ_2-layer-sand-dom"/>
</dbReference>
<dbReference type="Pfam" id="PF12327">
    <property type="entry name" value="FtsZ_C"/>
    <property type="match status" value="1"/>
</dbReference>
<dbReference type="PANTHER" id="PTHR30314">
    <property type="entry name" value="CELL DIVISION PROTEIN FTSZ-RELATED"/>
    <property type="match status" value="1"/>
</dbReference>
<dbReference type="HAMAP" id="MF_00909">
    <property type="entry name" value="FtsZ"/>
    <property type="match status" value="1"/>
</dbReference>
<name>A0A101ILX7_9EURY</name>
<dbReference type="SMART" id="SM00865">
    <property type="entry name" value="Tubulin_C"/>
    <property type="match status" value="1"/>
</dbReference>
<feature type="domain" description="Tubulin/FtsZ 2-layer sandwich" evidence="8">
    <location>
        <begin position="221"/>
        <end position="338"/>
    </location>
</feature>
<evidence type="ECO:0000313" key="12">
    <source>
        <dbReference type="Proteomes" id="UP000057043"/>
    </source>
</evidence>
<dbReference type="InterPro" id="IPR008280">
    <property type="entry name" value="Tub_FtsZ_C"/>
</dbReference>
<dbReference type="PROSITE" id="PS51257">
    <property type="entry name" value="PROKAR_LIPOPROTEIN"/>
    <property type="match status" value="1"/>
</dbReference>
<proteinExistence type="inferred from homology"/>
<evidence type="ECO:0000313" key="9">
    <source>
        <dbReference type="EMBL" id="KUK43879.1"/>
    </source>
</evidence>